<dbReference type="Pfam" id="PF21303">
    <property type="entry name" value="TetR_C_39"/>
    <property type="match status" value="1"/>
</dbReference>
<dbReference type="EMBL" id="MAPZ01000020">
    <property type="protein sequence ID" value="OBY10396.1"/>
    <property type="molecule type" value="Genomic_DNA"/>
</dbReference>
<dbReference type="InterPro" id="IPR023772">
    <property type="entry name" value="DNA-bd_HTH_TetR-type_CS"/>
</dbReference>
<dbReference type="InterPro" id="IPR001647">
    <property type="entry name" value="HTH_TetR"/>
</dbReference>
<dbReference type="GeneID" id="42776894"/>
<dbReference type="SUPFAM" id="SSF46689">
    <property type="entry name" value="Homeodomain-like"/>
    <property type="match status" value="1"/>
</dbReference>
<dbReference type="GO" id="GO:0003677">
    <property type="term" value="F:DNA binding"/>
    <property type="evidence" value="ECO:0007669"/>
    <property type="project" value="UniProtKB-UniRule"/>
</dbReference>
<dbReference type="InterPro" id="IPR050624">
    <property type="entry name" value="HTH-type_Tx_Regulator"/>
</dbReference>
<protein>
    <submittedName>
        <fullName evidence="4">TetR family transcriptional regulator</fullName>
    </submittedName>
</protein>
<keyword evidence="1 2" id="KW-0238">DNA-binding</keyword>
<sequence>MKVIKNGEERKHEILDIAKELFIEKGYENTSIVNILEKVGIAKGTLYYYFTSKEEILDAIIDRISEKIFYKAQEISKDPSLSVQEKILGVVMSLNIEDDKEKKIVNNIHNPQNLLMHQKQFDSIIDNVVPILTKVICEGIEKGIFNTDYPLETVEMILIYTQTVFDSNNNLSMEETLRKISAFIVNLERLLGAEKGSFDFIKQVFN</sequence>
<dbReference type="InterPro" id="IPR049149">
    <property type="entry name" value="TetR/AcrR_C"/>
</dbReference>
<reference evidence="4 5" key="1">
    <citation type="submission" date="2016-06" db="EMBL/GenBank/DDBJ databases">
        <authorList>
            <person name="Kjaerup R.B."/>
            <person name="Dalgaard T.S."/>
            <person name="Juul-Madsen H.R."/>
        </authorList>
    </citation>
    <scope>NUCLEOTIDE SEQUENCE [LARGE SCALE GENOMIC DNA]</scope>
    <source>
        <strain evidence="4 5">373-A1</strain>
    </source>
</reference>
<dbReference type="PANTHER" id="PTHR43479:SF11">
    <property type="entry name" value="ACREF_ENVCD OPERON REPRESSOR-RELATED"/>
    <property type="match status" value="1"/>
</dbReference>
<evidence type="ECO:0000256" key="2">
    <source>
        <dbReference type="PROSITE-ProRule" id="PRU00335"/>
    </source>
</evidence>
<dbReference type="RefSeq" id="WP_027099060.1">
    <property type="nucleotide sequence ID" value="NZ_CABHIH010000001.1"/>
</dbReference>
<evidence type="ECO:0000256" key="1">
    <source>
        <dbReference type="ARBA" id="ARBA00023125"/>
    </source>
</evidence>
<evidence type="ECO:0000313" key="5">
    <source>
        <dbReference type="Proteomes" id="UP000092714"/>
    </source>
</evidence>
<dbReference type="PROSITE" id="PS50977">
    <property type="entry name" value="HTH_TETR_2"/>
    <property type="match status" value="1"/>
</dbReference>
<evidence type="ECO:0000259" key="3">
    <source>
        <dbReference type="PROSITE" id="PS50977"/>
    </source>
</evidence>
<dbReference type="OrthoDB" id="9814200at2"/>
<dbReference type="PRINTS" id="PR00455">
    <property type="entry name" value="HTHTETR"/>
</dbReference>
<proteinExistence type="predicted"/>
<dbReference type="AlphaFoldDB" id="A0A174SAR3"/>
<dbReference type="eggNOG" id="COG1309">
    <property type="taxonomic scope" value="Bacteria"/>
</dbReference>
<gene>
    <name evidence="4" type="ORF">CP373A1_10875</name>
</gene>
<name>A0A174SAR3_9CLOT</name>
<keyword evidence="5" id="KW-1185">Reference proteome</keyword>
<dbReference type="Pfam" id="PF00440">
    <property type="entry name" value="TetR_N"/>
    <property type="match status" value="1"/>
</dbReference>
<dbReference type="InterPro" id="IPR009057">
    <property type="entry name" value="Homeodomain-like_sf"/>
</dbReference>
<evidence type="ECO:0000313" key="4">
    <source>
        <dbReference type="EMBL" id="OBY10396.1"/>
    </source>
</evidence>
<dbReference type="PROSITE" id="PS01081">
    <property type="entry name" value="HTH_TETR_1"/>
    <property type="match status" value="1"/>
</dbReference>
<feature type="domain" description="HTH tetR-type" evidence="3">
    <location>
        <begin position="8"/>
        <end position="68"/>
    </location>
</feature>
<dbReference type="Proteomes" id="UP000092714">
    <property type="component" value="Unassembled WGS sequence"/>
</dbReference>
<dbReference type="Gene3D" id="1.10.357.10">
    <property type="entry name" value="Tetracycline Repressor, domain 2"/>
    <property type="match status" value="1"/>
</dbReference>
<feature type="DNA-binding region" description="H-T-H motif" evidence="2">
    <location>
        <begin position="31"/>
        <end position="50"/>
    </location>
</feature>
<dbReference type="PANTHER" id="PTHR43479">
    <property type="entry name" value="ACREF/ENVCD OPERON REPRESSOR-RELATED"/>
    <property type="match status" value="1"/>
</dbReference>
<accession>A0A174SAR3</accession>
<organism evidence="4 5">
    <name type="scientific">Clostridium paraputrificum</name>
    <dbReference type="NCBI Taxonomy" id="29363"/>
    <lineage>
        <taxon>Bacteria</taxon>
        <taxon>Bacillati</taxon>
        <taxon>Bacillota</taxon>
        <taxon>Clostridia</taxon>
        <taxon>Eubacteriales</taxon>
        <taxon>Clostridiaceae</taxon>
        <taxon>Clostridium</taxon>
    </lineage>
</organism>
<comment type="caution">
    <text evidence="4">The sequence shown here is derived from an EMBL/GenBank/DDBJ whole genome shotgun (WGS) entry which is preliminary data.</text>
</comment>